<evidence type="ECO:0000313" key="4">
    <source>
        <dbReference type="Proteomes" id="UP001500618"/>
    </source>
</evidence>
<evidence type="ECO:0000256" key="1">
    <source>
        <dbReference type="ARBA" id="ARBA00023125"/>
    </source>
</evidence>
<dbReference type="PANTHER" id="PTHR30204">
    <property type="entry name" value="REDOX-CYCLING DRUG-SENSING TRANSCRIPTIONAL ACTIVATOR SOXR"/>
    <property type="match status" value="1"/>
</dbReference>
<feature type="domain" description="HTH merR-type" evidence="2">
    <location>
        <begin position="1"/>
        <end position="71"/>
    </location>
</feature>
<accession>A0ABN2IHN8</accession>
<dbReference type="Proteomes" id="UP001500618">
    <property type="component" value="Unassembled WGS sequence"/>
</dbReference>
<dbReference type="PROSITE" id="PS50937">
    <property type="entry name" value="HTH_MERR_2"/>
    <property type="match status" value="1"/>
</dbReference>
<gene>
    <name evidence="3" type="ORF">GCM10009765_63130</name>
</gene>
<keyword evidence="1" id="KW-0238">DNA-binding</keyword>
<dbReference type="EMBL" id="BAAANY010000030">
    <property type="protein sequence ID" value="GAA1705303.1"/>
    <property type="molecule type" value="Genomic_DNA"/>
</dbReference>
<dbReference type="Gene3D" id="3.20.80.10">
    <property type="entry name" value="Regulatory factor, effector binding domain"/>
    <property type="match status" value="1"/>
</dbReference>
<dbReference type="Pfam" id="PF13411">
    <property type="entry name" value="MerR_1"/>
    <property type="match status" value="1"/>
</dbReference>
<evidence type="ECO:0000259" key="2">
    <source>
        <dbReference type="PROSITE" id="PS50937"/>
    </source>
</evidence>
<proteinExistence type="predicted"/>
<name>A0ABN2IHN8_9ACTN</name>
<comment type="caution">
    <text evidence="3">The sequence shown here is derived from an EMBL/GenBank/DDBJ whole genome shotgun (WGS) entry which is preliminary data.</text>
</comment>
<dbReference type="SUPFAM" id="SSF55136">
    <property type="entry name" value="Probable bacterial effector-binding domain"/>
    <property type="match status" value="1"/>
</dbReference>
<dbReference type="Gene3D" id="1.10.1660.10">
    <property type="match status" value="1"/>
</dbReference>
<reference evidence="3 4" key="1">
    <citation type="journal article" date="2019" name="Int. J. Syst. Evol. Microbiol.">
        <title>The Global Catalogue of Microorganisms (GCM) 10K type strain sequencing project: providing services to taxonomists for standard genome sequencing and annotation.</title>
        <authorList>
            <consortium name="The Broad Institute Genomics Platform"/>
            <consortium name="The Broad Institute Genome Sequencing Center for Infectious Disease"/>
            <person name="Wu L."/>
            <person name="Ma J."/>
        </authorList>
    </citation>
    <scope>NUCLEOTIDE SEQUENCE [LARGE SCALE GENOMIC DNA]</scope>
    <source>
        <strain evidence="3 4">JCM 14718</strain>
    </source>
</reference>
<dbReference type="PANTHER" id="PTHR30204:SF97">
    <property type="entry name" value="MERR FAMILY REGULATORY PROTEIN"/>
    <property type="match status" value="1"/>
</dbReference>
<dbReference type="InterPro" id="IPR009061">
    <property type="entry name" value="DNA-bd_dom_put_sf"/>
</dbReference>
<dbReference type="InterPro" id="IPR000551">
    <property type="entry name" value="MerR-type_HTH_dom"/>
</dbReference>
<dbReference type="RefSeq" id="WP_344313891.1">
    <property type="nucleotide sequence ID" value="NZ_BAAANY010000030.1"/>
</dbReference>
<dbReference type="Pfam" id="PF06445">
    <property type="entry name" value="GyrI-like"/>
    <property type="match status" value="1"/>
</dbReference>
<evidence type="ECO:0000313" key="3">
    <source>
        <dbReference type="EMBL" id="GAA1705303.1"/>
    </source>
</evidence>
<dbReference type="SMART" id="SM00422">
    <property type="entry name" value="HTH_MERR"/>
    <property type="match status" value="1"/>
</dbReference>
<dbReference type="SUPFAM" id="SSF46955">
    <property type="entry name" value="Putative DNA-binding domain"/>
    <property type="match status" value="1"/>
</dbReference>
<dbReference type="SMART" id="SM00871">
    <property type="entry name" value="AraC_E_bind"/>
    <property type="match status" value="1"/>
</dbReference>
<organism evidence="3 4">
    <name type="scientific">Fodinicola feengrottensis</name>
    <dbReference type="NCBI Taxonomy" id="435914"/>
    <lineage>
        <taxon>Bacteria</taxon>
        <taxon>Bacillati</taxon>
        <taxon>Actinomycetota</taxon>
        <taxon>Actinomycetes</taxon>
        <taxon>Mycobacteriales</taxon>
        <taxon>Fodinicola</taxon>
    </lineage>
</organism>
<dbReference type="CDD" id="cd01107">
    <property type="entry name" value="HTH_BmrR"/>
    <property type="match status" value="1"/>
</dbReference>
<dbReference type="InterPro" id="IPR029442">
    <property type="entry name" value="GyrI-like"/>
</dbReference>
<keyword evidence="4" id="KW-1185">Reference proteome</keyword>
<protein>
    <submittedName>
        <fullName evidence="3">MerR family transcriptional regulator</fullName>
    </submittedName>
</protein>
<dbReference type="InterPro" id="IPR011256">
    <property type="entry name" value="Reg_factor_effector_dom_sf"/>
</dbReference>
<dbReference type="InterPro" id="IPR010499">
    <property type="entry name" value="AraC_E-bd"/>
</dbReference>
<dbReference type="InterPro" id="IPR047057">
    <property type="entry name" value="MerR_fam"/>
</dbReference>
<sequence length="267" mass="29669">MINIGDFGRLGGVSLRMLRHYDEMGLLRPAEVDQWTGRRRYHLDQLGDLHRIVTLKTLGFTLQQVGEMLHDGFDTAQLRGMLRMRRADFERQSQDARHRIAQIDARLALIERETGRSDPPVVVKQVESIRLAALTSVVADDEDFGAAVEELFIKACDLMNSAGWSRTSPISWYVPAAADAVRIYTGFAAPAETPGLTSVDLPAANVASVIHHGPMQDIGAANVALARWADANGHTGEQRRRSIFLEATGDDQHNWVVEVQLELPPQR</sequence>